<evidence type="ECO:0000313" key="2">
    <source>
        <dbReference type="Proteomes" id="UP001057402"/>
    </source>
</evidence>
<accession>A0ACB9L0F4</accession>
<name>A0ACB9L0F4_9MYRT</name>
<gene>
    <name evidence="1" type="ORF">MLD38_038806</name>
</gene>
<proteinExistence type="predicted"/>
<comment type="caution">
    <text evidence="1">The sequence shown here is derived from an EMBL/GenBank/DDBJ whole genome shotgun (WGS) entry which is preliminary data.</text>
</comment>
<reference evidence="2" key="1">
    <citation type="journal article" date="2023" name="Front. Plant Sci.">
        <title>Chromosomal-level genome assembly of Melastoma candidum provides insights into trichome evolution.</title>
        <authorList>
            <person name="Zhong Y."/>
            <person name="Wu W."/>
            <person name="Sun C."/>
            <person name="Zou P."/>
            <person name="Liu Y."/>
            <person name="Dai S."/>
            <person name="Zhou R."/>
        </authorList>
    </citation>
    <scope>NUCLEOTIDE SEQUENCE [LARGE SCALE GENOMIC DNA]</scope>
</reference>
<keyword evidence="2" id="KW-1185">Reference proteome</keyword>
<organism evidence="1 2">
    <name type="scientific">Melastoma candidum</name>
    <dbReference type="NCBI Taxonomy" id="119954"/>
    <lineage>
        <taxon>Eukaryota</taxon>
        <taxon>Viridiplantae</taxon>
        <taxon>Streptophyta</taxon>
        <taxon>Embryophyta</taxon>
        <taxon>Tracheophyta</taxon>
        <taxon>Spermatophyta</taxon>
        <taxon>Magnoliopsida</taxon>
        <taxon>eudicotyledons</taxon>
        <taxon>Gunneridae</taxon>
        <taxon>Pentapetalae</taxon>
        <taxon>rosids</taxon>
        <taxon>malvids</taxon>
        <taxon>Myrtales</taxon>
        <taxon>Melastomataceae</taxon>
        <taxon>Melastomatoideae</taxon>
        <taxon>Melastomateae</taxon>
        <taxon>Melastoma</taxon>
    </lineage>
</organism>
<dbReference type="EMBL" id="CM042891">
    <property type="protein sequence ID" value="KAI4303137.1"/>
    <property type="molecule type" value="Genomic_DNA"/>
</dbReference>
<evidence type="ECO:0000313" key="1">
    <source>
        <dbReference type="EMBL" id="KAI4303137.1"/>
    </source>
</evidence>
<protein>
    <submittedName>
        <fullName evidence="1">Uncharacterized protein</fullName>
    </submittedName>
</protein>
<sequence length="178" mass="19499">MGIYSNTLFQLLLTVAALYVACTIPRQANPAQTNLLFYAHDRLTGDDATTVMIGGKAGHESNIFHFGSMVVMDCPVTEGPDAESREIGRAQGIYVNSQRDGKAVYVVFSVMFTAGEYEGSSLEIQGPDAFAMKQREFGVVSGTGRFRFARGFGILETEVMDLVKLRGTLKLNITVKHY</sequence>
<dbReference type="Proteomes" id="UP001057402">
    <property type="component" value="Chromosome 12"/>
</dbReference>